<dbReference type="InterPro" id="IPR001647">
    <property type="entry name" value="HTH_TetR"/>
</dbReference>
<dbReference type="PROSITE" id="PS50977">
    <property type="entry name" value="HTH_TETR_2"/>
    <property type="match status" value="1"/>
</dbReference>
<dbReference type="Gene3D" id="1.10.357.10">
    <property type="entry name" value="Tetracycline Repressor, domain 2"/>
    <property type="match status" value="1"/>
</dbReference>
<evidence type="ECO:0000256" key="3">
    <source>
        <dbReference type="SAM" id="MobiDB-lite"/>
    </source>
</evidence>
<keyword evidence="6" id="KW-1185">Reference proteome</keyword>
<accession>A0ABU5XE16</accession>
<dbReference type="InterPro" id="IPR009057">
    <property type="entry name" value="Homeodomain-like_sf"/>
</dbReference>
<dbReference type="Pfam" id="PF00440">
    <property type="entry name" value="TetR_N"/>
    <property type="match status" value="1"/>
</dbReference>
<dbReference type="InterPro" id="IPR050624">
    <property type="entry name" value="HTH-type_Tx_Regulator"/>
</dbReference>
<dbReference type="InterPro" id="IPR036271">
    <property type="entry name" value="Tet_transcr_reg_TetR-rel_C_sf"/>
</dbReference>
<gene>
    <name evidence="5" type="ORF">K6T79_04670</name>
</gene>
<dbReference type="Gene3D" id="1.10.10.60">
    <property type="entry name" value="Homeodomain-like"/>
    <property type="match status" value="1"/>
</dbReference>
<dbReference type="PANTHER" id="PTHR43479:SF11">
    <property type="entry name" value="ACREF_ENVCD OPERON REPRESSOR-RELATED"/>
    <property type="match status" value="1"/>
</dbReference>
<dbReference type="RefSeq" id="WP_225405841.1">
    <property type="nucleotide sequence ID" value="NZ_JAYJJR010000002.1"/>
</dbReference>
<evidence type="ECO:0000259" key="4">
    <source>
        <dbReference type="PROSITE" id="PS50977"/>
    </source>
</evidence>
<dbReference type="EMBL" id="JAYJJR010000002">
    <property type="protein sequence ID" value="MEB3020334.1"/>
    <property type="molecule type" value="Genomic_DNA"/>
</dbReference>
<organism evidence="5 6">
    <name type="scientific">[Mycobacterium] crassicus</name>
    <dbReference type="NCBI Taxonomy" id="2872309"/>
    <lineage>
        <taxon>Bacteria</taxon>
        <taxon>Bacillati</taxon>
        <taxon>Actinomycetota</taxon>
        <taxon>Actinomycetes</taxon>
        <taxon>Mycobacteriales</taxon>
        <taxon>Mycobacteriaceae</taxon>
        <taxon>Mycolicibacter</taxon>
    </lineage>
</organism>
<evidence type="ECO:0000256" key="1">
    <source>
        <dbReference type="ARBA" id="ARBA00023125"/>
    </source>
</evidence>
<reference evidence="5 6" key="1">
    <citation type="submission" date="2023-12" db="EMBL/GenBank/DDBJ databases">
        <title>Description of new species of Mycobacterium terrae complex isolated from sewage at the Sao Paulo Zoological Park Foundation in Brazil.</title>
        <authorList>
            <person name="Romagnoli C.L."/>
            <person name="Conceicao E.C."/>
            <person name="Machado E."/>
            <person name="Barreto L.B.P.F."/>
            <person name="Sharma A."/>
            <person name="Silva N.M."/>
            <person name="Marques L.E."/>
            <person name="Juliana M.A."/>
            <person name="Lourenco M.C.S."/>
            <person name="Digiampietri L.A."/>
            <person name="Suffys P.N."/>
            <person name="Viana-Niero C."/>
        </authorList>
    </citation>
    <scope>NUCLEOTIDE SEQUENCE [LARGE SCALE GENOMIC DNA]</scope>
    <source>
        <strain evidence="5 6">MYC098</strain>
    </source>
</reference>
<evidence type="ECO:0000256" key="2">
    <source>
        <dbReference type="PROSITE-ProRule" id="PRU00335"/>
    </source>
</evidence>
<dbReference type="PANTHER" id="PTHR43479">
    <property type="entry name" value="ACREF/ENVCD OPERON REPRESSOR-RELATED"/>
    <property type="match status" value="1"/>
</dbReference>
<proteinExistence type="predicted"/>
<sequence length="213" mass="23594">MPIPSEQPGHRDPLPTQRGRRTQAAIDAAARTVIARKGVLSATIADITAEAGRSAASFYNYYESKEAMVREWALRFRDEAGERASAAVRHGLSNRERIEQATAAHWHTWRNRLAEIVGVSQLAMVNDDFAQYWAEICAVPIGLITEMIKRAQTDGHCVDDDPELLAEAIVSMLNQFCYVQLAAPRSGAPVDDAACIRTLANVFYRAIYAEEDC</sequence>
<evidence type="ECO:0000313" key="6">
    <source>
        <dbReference type="Proteomes" id="UP001299596"/>
    </source>
</evidence>
<dbReference type="Proteomes" id="UP001299596">
    <property type="component" value="Unassembled WGS sequence"/>
</dbReference>
<feature type="DNA-binding region" description="H-T-H motif" evidence="2">
    <location>
        <begin position="43"/>
        <end position="62"/>
    </location>
</feature>
<name>A0ABU5XE16_9MYCO</name>
<evidence type="ECO:0000313" key="5">
    <source>
        <dbReference type="EMBL" id="MEB3020334.1"/>
    </source>
</evidence>
<dbReference type="SUPFAM" id="SSF46689">
    <property type="entry name" value="Homeodomain-like"/>
    <property type="match status" value="1"/>
</dbReference>
<dbReference type="SUPFAM" id="SSF48498">
    <property type="entry name" value="Tetracyclin repressor-like, C-terminal domain"/>
    <property type="match status" value="1"/>
</dbReference>
<feature type="domain" description="HTH tetR-type" evidence="4">
    <location>
        <begin position="20"/>
        <end position="80"/>
    </location>
</feature>
<keyword evidence="1 2" id="KW-0238">DNA-binding</keyword>
<protein>
    <submittedName>
        <fullName evidence="5">TetR/AcrR family transcriptional regulator</fullName>
    </submittedName>
</protein>
<comment type="caution">
    <text evidence="5">The sequence shown here is derived from an EMBL/GenBank/DDBJ whole genome shotgun (WGS) entry which is preliminary data.</text>
</comment>
<feature type="region of interest" description="Disordered" evidence="3">
    <location>
        <begin position="1"/>
        <end position="21"/>
    </location>
</feature>